<evidence type="ECO:0000256" key="1">
    <source>
        <dbReference type="ARBA" id="ARBA00006768"/>
    </source>
</evidence>
<dbReference type="GeneID" id="101853052"/>
<organism evidence="5 6">
    <name type="scientific">Aplysia californica</name>
    <name type="common">California sea hare</name>
    <dbReference type="NCBI Taxonomy" id="6500"/>
    <lineage>
        <taxon>Eukaryota</taxon>
        <taxon>Metazoa</taxon>
        <taxon>Spiralia</taxon>
        <taxon>Lophotrochozoa</taxon>
        <taxon>Mollusca</taxon>
        <taxon>Gastropoda</taxon>
        <taxon>Heterobranchia</taxon>
        <taxon>Euthyneura</taxon>
        <taxon>Tectipleura</taxon>
        <taxon>Aplysiida</taxon>
        <taxon>Aplysioidea</taxon>
        <taxon>Aplysiidae</taxon>
        <taxon>Aplysia</taxon>
    </lineage>
</organism>
<dbReference type="SUPFAM" id="SSF48208">
    <property type="entry name" value="Six-hairpin glycosidases"/>
    <property type="match status" value="1"/>
</dbReference>
<accession>A0ABM1AEG8</accession>
<dbReference type="InterPro" id="IPR012341">
    <property type="entry name" value="6hp_glycosidase-like_sf"/>
</dbReference>
<sequence>MNFPALLSLFSLISLGIEGTQRQVNDDSQAPSGIISRPGISDLPRVSVPEDATVIKSKRLPKNMNYMTEVGNGHIATTLKGHIIFMNGLFNGNNDTSHRARIQTTVNYDVNATVPAGMDRTFILDMGRATFTERYEAADVNISLRTYAHRKLDRILVVELEMSRDDPSQEVSATVSLDQGPISVDTDFIGESEGVKHFRTKEAEFEEIAPRTDFYVKASRFLRGKIRMGAGKTSETFLAITAIGVDRARVIDEFKKAVSLFHSGNLLSTHVQEWSDVWNRGRVDVEGDVSVARLNYGAFYYIFSSLPFYDDKSWPFIGLSPGGLAHGIEGKDYYGHIFWDQSTWMYPGVAMFHSDLGRIIAQTRTRTLNSSKIEAAKEGYEGAKYAWESAYTGLETCPAKFVSDHEIHITADVSFMMKQYWQLTNDLEFMAHMDGAEVVREAAKFWMSRSTYNPEVDTYSINTVMGPDEYHYPVNNSVYTNSIVAINLRFANKISKILGLPVEPKWEQLASKLVIPYDAVQDYHPEFEGYTLPDQTKQADTVLLNFPLMVDMKPSTMENDLRFYEQTTPKVHAPAMTWGVFLLGWLQLGNETKAAQLFSRSTRNAQQPFLVWTEDADGRGATNFLTGMGGYLQSLIFGYGGCRIYDDRLTFDPKMIPGTTRVKFSGLDYRGCSYDLHYDENNVTITLRTFPPGSAVMQVKWELKGSWQIIQVDLPVTVSRQKLELRRVEIDGGVIGKRLANL</sequence>
<dbReference type="Proteomes" id="UP000694888">
    <property type="component" value="Unplaced"/>
</dbReference>
<dbReference type="Pfam" id="PF03632">
    <property type="entry name" value="Glyco_hydro_65m"/>
    <property type="match status" value="1"/>
</dbReference>
<dbReference type="PANTHER" id="PTHR11051:SF8">
    <property type="entry name" value="PROTEIN-GLUCOSYLGALACTOSYLHYDROXYLYSINE GLUCOSIDASE"/>
    <property type="match status" value="1"/>
</dbReference>
<evidence type="ECO:0000313" key="6">
    <source>
        <dbReference type="RefSeq" id="XP_012946131.1"/>
    </source>
</evidence>
<protein>
    <submittedName>
        <fullName evidence="6">Protein-glucosylgalactosylhydroxylysine glucosidase</fullName>
    </submittedName>
</protein>
<evidence type="ECO:0000256" key="2">
    <source>
        <dbReference type="SAM" id="SignalP"/>
    </source>
</evidence>
<keyword evidence="2" id="KW-0732">Signal</keyword>
<evidence type="ECO:0000259" key="3">
    <source>
        <dbReference type="Pfam" id="PF03632"/>
    </source>
</evidence>
<feature type="signal peptide" evidence="2">
    <location>
        <begin position="1"/>
        <end position="19"/>
    </location>
</feature>
<dbReference type="Gene3D" id="1.50.10.10">
    <property type="match status" value="1"/>
</dbReference>
<evidence type="ECO:0000313" key="5">
    <source>
        <dbReference type="Proteomes" id="UP000694888"/>
    </source>
</evidence>
<dbReference type="RefSeq" id="XP_012946131.1">
    <property type="nucleotide sequence ID" value="XM_013090677.1"/>
</dbReference>
<proteinExistence type="inferred from homology"/>
<dbReference type="InterPro" id="IPR005194">
    <property type="entry name" value="Glyco_hydro_65_C"/>
</dbReference>
<dbReference type="InterPro" id="IPR005195">
    <property type="entry name" value="Glyco_hydro_65_M"/>
</dbReference>
<feature type="domain" description="Glycoside hydrolase family 65 C-terminal" evidence="4">
    <location>
        <begin position="643"/>
        <end position="688"/>
    </location>
</feature>
<keyword evidence="5" id="KW-1185">Reference proteome</keyword>
<gene>
    <name evidence="6" type="primary">LOC101853052</name>
</gene>
<feature type="chain" id="PRO_5045271394" evidence="2">
    <location>
        <begin position="20"/>
        <end position="742"/>
    </location>
</feature>
<comment type="similarity">
    <text evidence="1">Belongs to the glycosyl hydrolase 65 family.</text>
</comment>
<dbReference type="Pfam" id="PF03633">
    <property type="entry name" value="Glyco_hydro_65C"/>
    <property type="match status" value="1"/>
</dbReference>
<feature type="domain" description="Glycoside hydrolase family 65 central catalytic" evidence="3">
    <location>
        <begin position="325"/>
        <end position="531"/>
    </location>
</feature>
<dbReference type="PANTHER" id="PTHR11051">
    <property type="entry name" value="GLYCOSYL HYDROLASE-RELATED"/>
    <property type="match status" value="1"/>
</dbReference>
<name>A0ABM1AEG8_APLCA</name>
<evidence type="ECO:0000259" key="4">
    <source>
        <dbReference type="Pfam" id="PF03633"/>
    </source>
</evidence>
<reference evidence="6" key="1">
    <citation type="submission" date="2025-08" db="UniProtKB">
        <authorList>
            <consortium name="RefSeq"/>
        </authorList>
    </citation>
    <scope>IDENTIFICATION</scope>
</reference>
<dbReference type="InterPro" id="IPR008928">
    <property type="entry name" value="6-hairpin_glycosidase_sf"/>
</dbReference>
<dbReference type="Gene3D" id="2.60.420.10">
    <property type="entry name" value="Maltose phosphorylase, domain 3"/>
    <property type="match status" value="1"/>
</dbReference>